<gene>
    <name evidence="6" type="ORF">C5167_037760</name>
</gene>
<dbReference type="GO" id="GO:0006952">
    <property type="term" value="P:defense response"/>
    <property type="evidence" value="ECO:0007669"/>
    <property type="project" value="UniProtKB-KW"/>
</dbReference>
<dbReference type="InterPro" id="IPR041118">
    <property type="entry name" value="Rx_N"/>
</dbReference>
<dbReference type="AlphaFoldDB" id="A0A4Y7IAY8"/>
<feature type="domain" description="Disease resistance N-terminal" evidence="5">
    <location>
        <begin position="1"/>
        <end position="48"/>
    </location>
</feature>
<dbReference type="Pfam" id="PF18052">
    <property type="entry name" value="Rx_N"/>
    <property type="match status" value="1"/>
</dbReference>
<evidence type="ECO:0000256" key="3">
    <source>
        <dbReference type="ARBA" id="ARBA00022821"/>
    </source>
</evidence>
<dbReference type="CDD" id="cd14798">
    <property type="entry name" value="RX-CC_like"/>
    <property type="match status" value="1"/>
</dbReference>
<dbReference type="Proteomes" id="UP000316621">
    <property type="component" value="Chromosome 1"/>
</dbReference>
<dbReference type="SUPFAM" id="SSF52540">
    <property type="entry name" value="P-loop containing nucleoside triphosphate hydrolases"/>
    <property type="match status" value="1"/>
</dbReference>
<dbReference type="OMA" id="IMIMTRS"/>
<dbReference type="Gene3D" id="3.40.50.300">
    <property type="entry name" value="P-loop containing nucleotide triphosphate hydrolases"/>
    <property type="match status" value="1"/>
</dbReference>
<dbReference type="EMBL" id="CM010715">
    <property type="protein sequence ID" value="RZC44811.1"/>
    <property type="molecule type" value="Genomic_DNA"/>
</dbReference>
<dbReference type="Gramene" id="RZC44811">
    <property type="protein sequence ID" value="RZC44811"/>
    <property type="gene ID" value="C5167_037760"/>
</dbReference>
<evidence type="ECO:0000313" key="7">
    <source>
        <dbReference type="Proteomes" id="UP000316621"/>
    </source>
</evidence>
<keyword evidence="1" id="KW-0677">Repeat</keyword>
<proteinExistence type="predicted"/>
<evidence type="ECO:0000256" key="2">
    <source>
        <dbReference type="ARBA" id="ARBA00022741"/>
    </source>
</evidence>
<dbReference type="PANTHER" id="PTHR19338">
    <property type="entry name" value="TRANSLOCASE OF INNER MITOCHONDRIAL MEMBRANE 13 HOMOLOG"/>
    <property type="match status" value="1"/>
</dbReference>
<dbReference type="InterPro" id="IPR002182">
    <property type="entry name" value="NB-ARC"/>
</dbReference>
<dbReference type="InterPro" id="IPR038005">
    <property type="entry name" value="RX-like_CC"/>
</dbReference>
<evidence type="ECO:0000256" key="1">
    <source>
        <dbReference type="ARBA" id="ARBA00022737"/>
    </source>
</evidence>
<keyword evidence="7" id="KW-1185">Reference proteome</keyword>
<name>A0A4Y7IAY8_PAPSO</name>
<keyword evidence="3" id="KW-0611">Plant defense</keyword>
<dbReference type="Pfam" id="PF00931">
    <property type="entry name" value="NB-ARC"/>
    <property type="match status" value="1"/>
</dbReference>
<organism evidence="6 7">
    <name type="scientific">Papaver somniferum</name>
    <name type="common">Opium poppy</name>
    <dbReference type="NCBI Taxonomy" id="3469"/>
    <lineage>
        <taxon>Eukaryota</taxon>
        <taxon>Viridiplantae</taxon>
        <taxon>Streptophyta</taxon>
        <taxon>Embryophyta</taxon>
        <taxon>Tracheophyta</taxon>
        <taxon>Spermatophyta</taxon>
        <taxon>Magnoliopsida</taxon>
        <taxon>Ranunculales</taxon>
        <taxon>Papaveraceae</taxon>
        <taxon>Papaveroideae</taxon>
        <taxon>Papaver</taxon>
    </lineage>
</organism>
<sequence length="166" mass="19323">MLCLLKDADSNEQKGDELIRNWVSEIRDVAYDSEDFFDTFVLKVTSRERGSIMNLLIKSSCILNKIKHQYKKLQRQLRRPYPHVENEDVIGLEEYTGLKGIEDKNEEDLVQLSYKYLQDKRYLVVLDDIWSSEAWDILSLAFPYGVKGSKVLLTTCNKEVTLHADS</sequence>
<evidence type="ECO:0000259" key="5">
    <source>
        <dbReference type="Pfam" id="PF18052"/>
    </source>
</evidence>
<evidence type="ECO:0008006" key="8">
    <source>
        <dbReference type="Google" id="ProtNLM"/>
    </source>
</evidence>
<dbReference type="GO" id="GO:0043531">
    <property type="term" value="F:ADP binding"/>
    <property type="evidence" value="ECO:0007669"/>
    <property type="project" value="InterPro"/>
</dbReference>
<protein>
    <recommendedName>
        <fullName evidence="8">NB-ARC domain-containing protein</fullName>
    </recommendedName>
</protein>
<evidence type="ECO:0000259" key="4">
    <source>
        <dbReference type="Pfam" id="PF00931"/>
    </source>
</evidence>
<dbReference type="PANTHER" id="PTHR19338:SF0">
    <property type="entry name" value="MITOCHONDRIAL IMPORT INNER MEMBRANE TRANSLOCASE SUBUNIT TIM13"/>
    <property type="match status" value="1"/>
</dbReference>
<feature type="domain" description="NB-ARC" evidence="4">
    <location>
        <begin position="99"/>
        <end position="161"/>
    </location>
</feature>
<accession>A0A4Y7IAY8</accession>
<dbReference type="InterPro" id="IPR027417">
    <property type="entry name" value="P-loop_NTPase"/>
</dbReference>
<keyword evidence="2" id="KW-0547">Nucleotide-binding</keyword>
<reference evidence="6 7" key="1">
    <citation type="journal article" date="2018" name="Science">
        <title>The opium poppy genome and morphinan production.</title>
        <authorList>
            <person name="Guo L."/>
            <person name="Winzer T."/>
            <person name="Yang X."/>
            <person name="Li Y."/>
            <person name="Ning Z."/>
            <person name="He Z."/>
            <person name="Teodor R."/>
            <person name="Lu Y."/>
            <person name="Bowser T.A."/>
            <person name="Graham I.A."/>
            <person name="Ye K."/>
        </authorList>
    </citation>
    <scope>NUCLEOTIDE SEQUENCE [LARGE SCALE GENOMIC DNA]</scope>
    <source>
        <strain evidence="7">cv. HN1</strain>
        <tissue evidence="6">Leaves</tissue>
    </source>
</reference>
<evidence type="ECO:0000313" key="6">
    <source>
        <dbReference type="EMBL" id="RZC44811.1"/>
    </source>
</evidence>